<gene>
    <name evidence="9" type="ORF">BSTOLATCC_MIC203</name>
</gene>
<organism evidence="9 10">
    <name type="scientific">Blepharisma stoltei</name>
    <dbReference type="NCBI Taxonomy" id="1481888"/>
    <lineage>
        <taxon>Eukaryota</taxon>
        <taxon>Sar</taxon>
        <taxon>Alveolata</taxon>
        <taxon>Ciliophora</taxon>
        <taxon>Postciliodesmatophora</taxon>
        <taxon>Heterotrichea</taxon>
        <taxon>Heterotrichida</taxon>
        <taxon>Blepharismidae</taxon>
        <taxon>Blepharisma</taxon>
    </lineage>
</organism>
<keyword evidence="3 7" id="KW-0175">Coiled coil</keyword>
<dbReference type="GO" id="GO:0005874">
    <property type="term" value="C:microtubule"/>
    <property type="evidence" value="ECO:0007669"/>
    <property type="project" value="UniProtKB-KW"/>
</dbReference>
<dbReference type="InterPro" id="IPR027417">
    <property type="entry name" value="P-loop_NTPase"/>
</dbReference>
<comment type="caution">
    <text evidence="9">The sequence shown here is derived from an EMBL/GenBank/DDBJ whole genome shotgun (WGS) entry which is preliminary data.</text>
</comment>
<evidence type="ECO:0000256" key="1">
    <source>
        <dbReference type="ARBA" id="ARBA00022741"/>
    </source>
</evidence>
<dbReference type="SMART" id="SM00129">
    <property type="entry name" value="KISc"/>
    <property type="match status" value="1"/>
</dbReference>
<dbReference type="AlphaFoldDB" id="A0AAU9IFY4"/>
<name>A0AAU9IFY4_9CILI</name>
<reference evidence="9" key="1">
    <citation type="submission" date="2021-09" db="EMBL/GenBank/DDBJ databases">
        <authorList>
            <consortium name="AG Swart"/>
            <person name="Singh M."/>
            <person name="Singh A."/>
            <person name="Seah K."/>
            <person name="Emmerich C."/>
        </authorList>
    </citation>
    <scope>NUCLEOTIDE SEQUENCE</scope>
    <source>
        <strain evidence="9">ATCC30299</strain>
    </source>
</reference>
<dbReference type="Pfam" id="PF00225">
    <property type="entry name" value="Kinesin"/>
    <property type="match status" value="1"/>
</dbReference>
<keyword evidence="10" id="KW-1185">Reference proteome</keyword>
<evidence type="ECO:0000256" key="7">
    <source>
        <dbReference type="SAM" id="Coils"/>
    </source>
</evidence>
<evidence type="ECO:0000256" key="4">
    <source>
        <dbReference type="ARBA" id="ARBA00023175"/>
    </source>
</evidence>
<evidence type="ECO:0000256" key="2">
    <source>
        <dbReference type="ARBA" id="ARBA00022840"/>
    </source>
</evidence>
<dbReference type="PROSITE" id="PS00411">
    <property type="entry name" value="KINESIN_MOTOR_1"/>
    <property type="match status" value="1"/>
</dbReference>
<dbReference type="GO" id="GO:0005524">
    <property type="term" value="F:ATP binding"/>
    <property type="evidence" value="ECO:0007669"/>
    <property type="project" value="UniProtKB-UniRule"/>
</dbReference>
<dbReference type="EMBL" id="CAJZBQ010000001">
    <property type="protein sequence ID" value="CAG9309989.1"/>
    <property type="molecule type" value="Genomic_DNA"/>
</dbReference>
<sequence length="603" mass="68360">MENINQKEESITVAVRIRPISQLELSSDSTISWDVAGPTTIKESNGNRLYIFDKVYDETTSNNLIFEDLCEIMIWRAMEGYNNCLLCYGETGSGKTFTMQGNRKDPGLAFLSIDTIFAYMQYATTKEFIIRCSYVEIYNESINDLLNPKGLNLQIKEDKKNGIKIANATEEVCHSVAQIHSLLALGEAHKQFSGTKINPNGSSSHCIFSIIIESKLRSSESEIFAISTLNLIDLAGSEGSGMNIQSTLASKNREMKHINKSLITLGTVIMRLSDKANTVHIPFRDSKLTRLLKSSLEGSAKILLICNISPCSQNYDESLSTLKFAQRAKKISQVLSKNNFAEGDSLILEIYKDIRELSLKLCEIETKISLIPIINDAEEESPLREHSPVRKEHSGVESLIKEKLQLQNSLERLSSMIINSEKLAVNNKDEINDINEFAEISIKNQERRRTRLSIMKDSSPIIKEESKFQEKVARSRQRHENSIVIKSRKNTLEADIKVPDISFEVGRKETYLLDSVDEFLEFQEAQRAKELNNKGQENIEDLNKSSLVLIVDEQDILISDMEGMLKEKDNQISVLKDELELCRSNMARMQQQIKVLKEQRKAI</sequence>
<proteinExistence type="inferred from homology"/>
<evidence type="ECO:0000313" key="9">
    <source>
        <dbReference type="EMBL" id="CAG9309989.1"/>
    </source>
</evidence>
<protein>
    <recommendedName>
        <fullName evidence="6">Kinesin-like protein</fullName>
    </recommendedName>
</protein>
<feature type="coiled-coil region" evidence="7">
    <location>
        <begin position="396"/>
        <end position="448"/>
    </location>
</feature>
<dbReference type="InterPro" id="IPR001752">
    <property type="entry name" value="Kinesin_motor_dom"/>
</dbReference>
<keyword evidence="1 5" id="KW-0547">Nucleotide-binding</keyword>
<dbReference type="PANTHER" id="PTHR47968">
    <property type="entry name" value="CENTROMERE PROTEIN E"/>
    <property type="match status" value="1"/>
</dbReference>
<dbReference type="SUPFAM" id="SSF52540">
    <property type="entry name" value="P-loop containing nucleoside triphosphate hydrolases"/>
    <property type="match status" value="1"/>
</dbReference>
<dbReference type="InterPro" id="IPR036961">
    <property type="entry name" value="Kinesin_motor_dom_sf"/>
</dbReference>
<dbReference type="PROSITE" id="PS50067">
    <property type="entry name" value="KINESIN_MOTOR_2"/>
    <property type="match status" value="1"/>
</dbReference>
<feature type="coiled-coil region" evidence="7">
    <location>
        <begin position="525"/>
        <end position="599"/>
    </location>
</feature>
<dbReference type="Proteomes" id="UP001162131">
    <property type="component" value="Unassembled WGS sequence"/>
</dbReference>
<dbReference type="GO" id="GO:0008017">
    <property type="term" value="F:microtubule binding"/>
    <property type="evidence" value="ECO:0007669"/>
    <property type="project" value="InterPro"/>
</dbReference>
<dbReference type="InterPro" id="IPR027640">
    <property type="entry name" value="Kinesin-like_fam"/>
</dbReference>
<accession>A0AAU9IFY4</accession>
<keyword evidence="6" id="KW-0493">Microtubule</keyword>
<comment type="similarity">
    <text evidence="5 6">Belongs to the TRAFAC class myosin-kinesin ATPase superfamily. Kinesin family.</text>
</comment>
<evidence type="ECO:0000256" key="5">
    <source>
        <dbReference type="PROSITE-ProRule" id="PRU00283"/>
    </source>
</evidence>
<keyword evidence="2 5" id="KW-0067">ATP-binding</keyword>
<keyword evidence="4 5" id="KW-0505">Motor protein</keyword>
<dbReference type="GO" id="GO:0007018">
    <property type="term" value="P:microtubule-based movement"/>
    <property type="evidence" value="ECO:0007669"/>
    <property type="project" value="InterPro"/>
</dbReference>
<evidence type="ECO:0000256" key="6">
    <source>
        <dbReference type="RuleBase" id="RU000394"/>
    </source>
</evidence>
<dbReference type="GO" id="GO:0003777">
    <property type="term" value="F:microtubule motor activity"/>
    <property type="evidence" value="ECO:0007669"/>
    <property type="project" value="InterPro"/>
</dbReference>
<dbReference type="InterPro" id="IPR019821">
    <property type="entry name" value="Kinesin_motor_CS"/>
</dbReference>
<evidence type="ECO:0000313" key="10">
    <source>
        <dbReference type="Proteomes" id="UP001162131"/>
    </source>
</evidence>
<evidence type="ECO:0000256" key="3">
    <source>
        <dbReference type="ARBA" id="ARBA00023054"/>
    </source>
</evidence>
<evidence type="ECO:0000259" key="8">
    <source>
        <dbReference type="PROSITE" id="PS50067"/>
    </source>
</evidence>
<feature type="domain" description="Kinesin motor" evidence="8">
    <location>
        <begin position="10"/>
        <end position="331"/>
    </location>
</feature>
<dbReference type="PRINTS" id="PR00380">
    <property type="entry name" value="KINESINHEAVY"/>
</dbReference>
<feature type="binding site" evidence="5">
    <location>
        <begin position="89"/>
        <end position="96"/>
    </location>
    <ligand>
        <name>ATP</name>
        <dbReference type="ChEBI" id="CHEBI:30616"/>
    </ligand>
</feature>
<dbReference type="PANTHER" id="PTHR47968:SF75">
    <property type="entry name" value="CENTROMERE-ASSOCIATED PROTEIN E"/>
    <property type="match status" value="1"/>
</dbReference>
<dbReference type="Gene3D" id="3.40.850.10">
    <property type="entry name" value="Kinesin motor domain"/>
    <property type="match status" value="1"/>
</dbReference>